<accession>A0A379VTT7</accession>
<evidence type="ECO:0000313" key="1">
    <source>
        <dbReference type="EMBL" id="SUH10262.1"/>
    </source>
</evidence>
<organism evidence="1 2">
    <name type="scientific">Salmonella enterica I</name>
    <dbReference type="NCBI Taxonomy" id="59201"/>
    <lineage>
        <taxon>Bacteria</taxon>
        <taxon>Pseudomonadati</taxon>
        <taxon>Pseudomonadota</taxon>
        <taxon>Gammaproteobacteria</taxon>
        <taxon>Enterobacterales</taxon>
        <taxon>Enterobacteriaceae</taxon>
        <taxon>Salmonella</taxon>
    </lineage>
</organism>
<gene>
    <name evidence="1" type="ORF">NCTC8256_04257</name>
</gene>
<reference evidence="1 2" key="1">
    <citation type="submission" date="2018-06" db="EMBL/GenBank/DDBJ databases">
        <authorList>
            <consortium name="Pathogen Informatics"/>
            <person name="Doyle S."/>
        </authorList>
    </citation>
    <scope>NUCLEOTIDE SEQUENCE [LARGE SCALE GENOMIC DNA]</scope>
    <source>
        <strain evidence="1 2">NCTC8256</strain>
    </source>
</reference>
<dbReference type="AlphaFoldDB" id="A0A379VTT7"/>
<proteinExistence type="predicted"/>
<dbReference type="EMBL" id="UGXR01000001">
    <property type="protein sequence ID" value="SUH10262.1"/>
    <property type="molecule type" value="Genomic_DNA"/>
</dbReference>
<dbReference type="Proteomes" id="UP000254346">
    <property type="component" value="Unassembled WGS sequence"/>
</dbReference>
<protein>
    <submittedName>
        <fullName evidence="1">Uncharacterized protein</fullName>
    </submittedName>
</protein>
<sequence>MTHLVTERKQCGAPAALMASMATLNRAISTIFKTDRTREARRQFAMNLGFSSPRANGTPAHQIGQILRRDHIEEFAGGQAGRCR</sequence>
<evidence type="ECO:0000313" key="2">
    <source>
        <dbReference type="Proteomes" id="UP000254346"/>
    </source>
</evidence>
<name>A0A379VTT7_SALET</name>